<evidence type="ECO:0000313" key="5">
    <source>
        <dbReference type="EMBL" id="ORE02132.1"/>
    </source>
</evidence>
<dbReference type="PANTHER" id="PTHR47263:SF1">
    <property type="entry name" value="C2 DOMAIN PROTEIN (AFU_ORTHOLOGUE AFUA_7G02350)"/>
    <property type="match status" value="1"/>
</dbReference>
<dbReference type="OrthoDB" id="2015333at2759"/>
<feature type="compositionally biased region" description="Polar residues" evidence="1">
    <location>
        <begin position="17"/>
        <end position="28"/>
    </location>
</feature>
<dbReference type="Pfam" id="PF00168">
    <property type="entry name" value="C2"/>
    <property type="match status" value="1"/>
</dbReference>
<dbReference type="InterPro" id="IPR052811">
    <property type="entry name" value="Glucose_resp_signaling"/>
</dbReference>
<reference evidence="5" key="1">
    <citation type="journal article" date="2016" name="Proc. Natl. Acad. Sci. U.S.A.">
        <title>Lipid metabolic changes in an early divergent fungus govern the establishment of a mutualistic symbiosis with endobacteria.</title>
        <authorList>
            <person name="Lastovetsky O.A."/>
            <person name="Gaspar M.L."/>
            <person name="Mondo S.J."/>
            <person name="LaButti K.M."/>
            <person name="Sandor L."/>
            <person name="Grigoriev I.V."/>
            <person name="Henry S.A."/>
            <person name="Pawlowska T.E."/>
        </authorList>
    </citation>
    <scope>NUCLEOTIDE SEQUENCE [LARGE SCALE GENOMIC DNA]</scope>
    <source>
        <strain evidence="5">ATCC 52814</strain>
    </source>
</reference>
<sequence length="1144" mass="132302">MGYPASNISRSTIRRGTATNNKRTSNRSTSPALVYDYALRCAFIVWFEQAKMKGKKRHSFYMALVEAGRKDRLQPEVIRSLSHKLETIYAERDISRPEYLNTTFRAVCKSFKDKLNESRCKSISDLADMLMHIYDTKEFHAVIVDIIVQTVQEVTPHVVAQDLLEKLSVKTTQNKRTSAVDMYSIESFPMVNHVKELFRVQEKEHQSKLNELAVICTKTALLRDLKQAIHSIHINQSWVKKDDFEIVGAYEQWQKMEIKQLTERMNTIIQMYPDISLGSLQTDNEGISDFHDDHFTFIPKYPKDYFRYLINACIDYNRTYNIRPSHLLSEESEDLLKECWKTWRLSWPFRAAIYLNSVKAMLPNHNIGIDQVKESIKTLERVVKDHPIELWATSDSSFVKRVLIGLNNALMHELANELIEYWNISHILVDDMINLLDRVAAINASIGNDYNQSNDILQLEQTIKGAAIERWAYIEKSVKRPDNDLQTLVSMTRMLNEEFTSLIDKRIDHIKVVGSPPFLSIIMEGQLPYFALEMENWLNSPCSRTSSLEDVLELYREILKLNNTCSAYRLRDKIIKVDSWFLCHVKRWLNSIKESSIHWVERATSTDFAMDDLFCIFHNAIKFINDLQWPDYLQYCMFITCLSKINSEAICSYCKMIEMQMKSTLSMEETERLAISETSIFGMAKHHLLGDKTLSRGPLHVHSELCVKLNQIETARKRLDELYQSMDGGKLAQYMRATMSEEHHTSQTSQYSIKVIRAENLQPMNRNGLSNPYVTLEIDNQCMLKTNTVSNSLNPWWDQEFTIATKNGVDVLAIVHSEGILAADDECGSVWFKLSQELFGDFQVHELNLSLSPQGQLMLRVSMDGEKNDIQFWFGKSFRALKQSGNDIAEYMVNQMAPYIQQYLSRQVLSTLLKKEKSIFLAFSRAPLKNTMGPTIHECENVIVPLISYLESNLKIFFDNLSDSNMQSVALKLWKQILSCLESILLPPLSEHISDIPPLDIYELNVVFKWLELLKVLFNGGEDGDGIALESLECQEYYALLSLNTFYQLSTEHLIQLCQAAKRASDIVTMETNKSSSRSKSIYRSKSTIDNTTRHDMINLDVLSMEAVLRLLRMRHQKPAIEYLHEEFEKRNDSGYQNDRMVVL</sequence>
<dbReference type="PROSITE" id="PS50004">
    <property type="entry name" value="C2"/>
    <property type="match status" value="1"/>
</dbReference>
<dbReference type="PANTHER" id="PTHR47263">
    <property type="entry name" value="ADENYLATE CYCLASE ACTIVATION PROTEIN GIT1"/>
    <property type="match status" value="1"/>
</dbReference>
<dbReference type="InterPro" id="IPR010439">
    <property type="entry name" value="MUN_dom"/>
</dbReference>
<protein>
    <recommendedName>
        <fullName evidence="6">C2 domain-containing protein</fullName>
    </recommendedName>
</protein>
<dbReference type="AlphaFoldDB" id="A0A1X0QQT4"/>
<dbReference type="InterPro" id="IPR035892">
    <property type="entry name" value="C2_domain_sf"/>
</dbReference>
<dbReference type="PROSITE" id="PS51258">
    <property type="entry name" value="MHD1"/>
    <property type="match status" value="1"/>
</dbReference>
<dbReference type="Gene3D" id="1.20.58.1100">
    <property type="match status" value="1"/>
</dbReference>
<dbReference type="Proteomes" id="UP000242414">
    <property type="component" value="Unassembled WGS sequence"/>
</dbReference>
<evidence type="ECO:0000259" key="3">
    <source>
        <dbReference type="PROSITE" id="PS51258"/>
    </source>
</evidence>
<dbReference type="EMBL" id="KV922071">
    <property type="protein sequence ID" value="ORE02132.1"/>
    <property type="molecule type" value="Genomic_DNA"/>
</dbReference>
<dbReference type="InterPro" id="IPR000008">
    <property type="entry name" value="C2_dom"/>
</dbReference>
<dbReference type="SMART" id="SM00239">
    <property type="entry name" value="C2"/>
    <property type="match status" value="1"/>
</dbReference>
<feature type="region of interest" description="Disordered" evidence="1">
    <location>
        <begin position="1"/>
        <end position="28"/>
    </location>
</feature>
<feature type="domain" description="C2" evidence="2">
    <location>
        <begin position="727"/>
        <end position="849"/>
    </location>
</feature>
<feature type="domain" description="MHD1" evidence="3">
    <location>
        <begin position="549"/>
        <end position="657"/>
    </location>
</feature>
<evidence type="ECO:0000256" key="1">
    <source>
        <dbReference type="SAM" id="MobiDB-lite"/>
    </source>
</evidence>
<dbReference type="SUPFAM" id="SSF49562">
    <property type="entry name" value="C2 domain (Calcium/lipid-binding domain, CaLB)"/>
    <property type="match status" value="1"/>
</dbReference>
<gene>
    <name evidence="5" type="ORF">BCV72DRAFT_309409</name>
</gene>
<evidence type="ECO:0000259" key="2">
    <source>
        <dbReference type="PROSITE" id="PS50004"/>
    </source>
</evidence>
<feature type="domain" description="MHD2" evidence="4">
    <location>
        <begin position="940"/>
        <end position="1058"/>
    </location>
</feature>
<evidence type="ECO:0000259" key="4">
    <source>
        <dbReference type="PROSITE" id="PS51259"/>
    </source>
</evidence>
<dbReference type="Gene3D" id="2.60.40.150">
    <property type="entry name" value="C2 domain"/>
    <property type="match status" value="1"/>
</dbReference>
<dbReference type="VEuPathDB" id="FungiDB:BCV72DRAFT_309409"/>
<organism evidence="5">
    <name type="scientific">Rhizopus microsporus var. microsporus</name>
    <dbReference type="NCBI Taxonomy" id="86635"/>
    <lineage>
        <taxon>Eukaryota</taxon>
        <taxon>Fungi</taxon>
        <taxon>Fungi incertae sedis</taxon>
        <taxon>Mucoromycota</taxon>
        <taxon>Mucoromycotina</taxon>
        <taxon>Mucoromycetes</taxon>
        <taxon>Mucorales</taxon>
        <taxon>Mucorineae</taxon>
        <taxon>Rhizopodaceae</taxon>
        <taxon>Rhizopus</taxon>
    </lineage>
</organism>
<accession>A0A1X0QQT4</accession>
<proteinExistence type="predicted"/>
<dbReference type="PROSITE" id="PS51259">
    <property type="entry name" value="MHD2"/>
    <property type="match status" value="1"/>
</dbReference>
<dbReference type="Gene3D" id="1.10.357.50">
    <property type="match status" value="1"/>
</dbReference>
<name>A0A1X0QQT4_RHIZD</name>
<feature type="compositionally biased region" description="Polar residues" evidence="1">
    <location>
        <begin position="1"/>
        <end position="11"/>
    </location>
</feature>
<dbReference type="InterPro" id="IPR014772">
    <property type="entry name" value="Munc13_dom-2"/>
</dbReference>
<dbReference type="InterPro" id="IPR014770">
    <property type="entry name" value="Munc13_1"/>
</dbReference>
<evidence type="ECO:0008006" key="6">
    <source>
        <dbReference type="Google" id="ProtNLM"/>
    </source>
</evidence>
<dbReference type="Pfam" id="PF06292">
    <property type="entry name" value="MUN"/>
    <property type="match status" value="2"/>
</dbReference>